<dbReference type="Pfam" id="PF03473">
    <property type="entry name" value="MOSC"/>
    <property type="match status" value="1"/>
</dbReference>
<gene>
    <name evidence="2" type="ORF">GCM10017581_104420</name>
</gene>
<comment type="caution">
    <text evidence="2">The sequence shown here is derived from an EMBL/GenBank/DDBJ whole genome shotgun (WGS) entry which is preliminary data.</text>
</comment>
<dbReference type="PROSITE" id="PS51340">
    <property type="entry name" value="MOSC"/>
    <property type="match status" value="1"/>
</dbReference>
<dbReference type="AlphaFoldDB" id="A0A9W6KXT4"/>
<dbReference type="RefSeq" id="WP_261964534.1">
    <property type="nucleotide sequence ID" value="NZ_BAAAXA010000001.1"/>
</dbReference>
<proteinExistence type="predicted"/>
<dbReference type="GO" id="GO:0003824">
    <property type="term" value="F:catalytic activity"/>
    <property type="evidence" value="ECO:0007669"/>
    <property type="project" value="InterPro"/>
</dbReference>
<evidence type="ECO:0000259" key="1">
    <source>
        <dbReference type="PROSITE" id="PS51340"/>
    </source>
</evidence>
<dbReference type="Gene3D" id="2.40.33.20">
    <property type="entry name" value="PK beta-barrel domain-like"/>
    <property type="match status" value="1"/>
</dbReference>
<dbReference type="Proteomes" id="UP001143480">
    <property type="component" value="Unassembled WGS sequence"/>
</dbReference>
<dbReference type="PANTHER" id="PTHR14237:SF19">
    <property type="entry name" value="MITOCHONDRIAL AMIDOXIME REDUCING COMPONENT 1"/>
    <property type="match status" value="1"/>
</dbReference>
<evidence type="ECO:0000313" key="3">
    <source>
        <dbReference type="Proteomes" id="UP001143480"/>
    </source>
</evidence>
<dbReference type="EMBL" id="BSFP01000172">
    <property type="protein sequence ID" value="GLL08674.1"/>
    <property type="molecule type" value="Genomic_DNA"/>
</dbReference>
<sequence>MSKLLTRTATGGMVRELISYPVKGCGGISLPQATIALAGLAHDRSFMVVGPGGVFRSQRRDPRLAVIRPQITSDGTQLTLRAPEAEPVQVDVDLSLPRTEVILFGARYQGIDQGDTVAAWLSAVLGAPSRLVRVPPEHGRVSNGAMTGTSGYADSCAVHLLSRSSLRLLNERLRDRGAAQVPMSRFRPNIVVDGWPTPHTEDHARRLITGSVELVYAKPAIRCAVTVVDQNSGNRTGPEPLRTLATYRRGRDGLAFGVKLVVTRPGTVSLGDEVRAERTRALPVHHAAD</sequence>
<dbReference type="Pfam" id="PF03476">
    <property type="entry name" value="MOSC_N"/>
    <property type="match status" value="1"/>
</dbReference>
<feature type="domain" description="MOSC" evidence="1">
    <location>
        <begin position="129"/>
        <end position="277"/>
    </location>
</feature>
<dbReference type="InterPro" id="IPR005302">
    <property type="entry name" value="MoCF_Sase_C"/>
</dbReference>
<reference evidence="2" key="2">
    <citation type="submission" date="2023-01" db="EMBL/GenBank/DDBJ databases">
        <authorList>
            <person name="Sun Q."/>
            <person name="Evtushenko L."/>
        </authorList>
    </citation>
    <scope>NUCLEOTIDE SEQUENCE</scope>
    <source>
        <strain evidence="2">VKM Ac-1321</strain>
    </source>
</reference>
<name>A0A9W6KXT4_9ACTN</name>
<dbReference type="SUPFAM" id="SSF141673">
    <property type="entry name" value="MOSC N-terminal domain-like"/>
    <property type="match status" value="1"/>
</dbReference>
<dbReference type="SUPFAM" id="SSF50800">
    <property type="entry name" value="PK beta-barrel domain-like"/>
    <property type="match status" value="1"/>
</dbReference>
<protein>
    <submittedName>
        <fullName evidence="2">Molybdenum cofactor sulfurase</fullName>
    </submittedName>
</protein>
<dbReference type="InterPro" id="IPR011037">
    <property type="entry name" value="Pyrv_Knase-like_insert_dom_sf"/>
</dbReference>
<dbReference type="PANTHER" id="PTHR14237">
    <property type="entry name" value="MOLYBDOPTERIN COFACTOR SULFURASE MOSC"/>
    <property type="match status" value="1"/>
</dbReference>
<accession>A0A9W6KXT4</accession>
<organism evidence="2 3">
    <name type="scientific">Dactylosporangium matsuzakiense</name>
    <dbReference type="NCBI Taxonomy" id="53360"/>
    <lineage>
        <taxon>Bacteria</taxon>
        <taxon>Bacillati</taxon>
        <taxon>Actinomycetota</taxon>
        <taxon>Actinomycetes</taxon>
        <taxon>Micromonosporales</taxon>
        <taxon>Micromonosporaceae</taxon>
        <taxon>Dactylosporangium</taxon>
    </lineage>
</organism>
<dbReference type="GO" id="GO:0030151">
    <property type="term" value="F:molybdenum ion binding"/>
    <property type="evidence" value="ECO:0007669"/>
    <property type="project" value="InterPro"/>
</dbReference>
<keyword evidence="3" id="KW-1185">Reference proteome</keyword>
<dbReference type="GO" id="GO:0030170">
    <property type="term" value="F:pyridoxal phosphate binding"/>
    <property type="evidence" value="ECO:0007669"/>
    <property type="project" value="InterPro"/>
</dbReference>
<evidence type="ECO:0000313" key="2">
    <source>
        <dbReference type="EMBL" id="GLL08674.1"/>
    </source>
</evidence>
<dbReference type="InterPro" id="IPR005303">
    <property type="entry name" value="MOCOS_middle"/>
</dbReference>
<reference evidence="2" key="1">
    <citation type="journal article" date="2014" name="Int. J. Syst. Evol. Microbiol.">
        <title>Complete genome sequence of Corynebacterium casei LMG S-19264T (=DSM 44701T), isolated from a smear-ripened cheese.</title>
        <authorList>
            <consortium name="US DOE Joint Genome Institute (JGI-PGF)"/>
            <person name="Walter F."/>
            <person name="Albersmeier A."/>
            <person name="Kalinowski J."/>
            <person name="Ruckert C."/>
        </authorList>
    </citation>
    <scope>NUCLEOTIDE SEQUENCE</scope>
    <source>
        <strain evidence="2">VKM Ac-1321</strain>
    </source>
</reference>